<dbReference type="Proteomes" id="UP000662783">
    <property type="component" value="Chromosome"/>
</dbReference>
<evidence type="ECO:0000259" key="3">
    <source>
        <dbReference type="Pfam" id="PF08541"/>
    </source>
</evidence>
<sequence>MHTTKITGTGSYIPQITKTNRDFTCNDFYLHNQEKIDKDPLEVIEKFQQITGIEERRYANEDMNASCIGAIAAKAAIAESGIDPESIDQIIVAHNFGDVNKHSNQTDAMPSLASRVKHELGIKNPKCIPYDILFGCPGWVQGVIQADTYIKAGVAKKCLVIGTETLSRVLDPYDRDSMIFSDGAGACIVEKVEQDGSGILSHSTLAHCEEEVDYLYMGKSNFPESDPRVRYIKMLGRKVYEYAITHVPAAMKHCLDEAGVGIEEVKKVFIHQANEKLDEGIIKRFYRLFGQRDLPEGIMPMSIHKLGNSSVATVPTLLDLVRKGEMEGHQLSKGDVIILASVGAGMNINAVCYKV</sequence>
<dbReference type="CDD" id="cd00830">
    <property type="entry name" value="KAS_III"/>
    <property type="match status" value="1"/>
</dbReference>
<dbReference type="RefSeq" id="WP_205723386.1">
    <property type="nucleotide sequence ID" value="NZ_CP070608.1"/>
</dbReference>
<dbReference type="PANTHER" id="PTHR34069:SF2">
    <property type="entry name" value="BETA-KETOACYL-[ACYL-CARRIER-PROTEIN] SYNTHASE III"/>
    <property type="match status" value="1"/>
</dbReference>
<dbReference type="InterPro" id="IPR013747">
    <property type="entry name" value="ACP_syn_III_C"/>
</dbReference>
<dbReference type="SUPFAM" id="SSF53901">
    <property type="entry name" value="Thiolase-like"/>
    <property type="match status" value="1"/>
</dbReference>
<dbReference type="GO" id="GO:0044550">
    <property type="term" value="P:secondary metabolite biosynthetic process"/>
    <property type="evidence" value="ECO:0007669"/>
    <property type="project" value="TreeGrafter"/>
</dbReference>
<feature type="domain" description="Beta-ketoacyl-[acyl-carrier-protein] synthase III C-terminal" evidence="3">
    <location>
        <begin position="255"/>
        <end position="354"/>
    </location>
</feature>
<name>A0A974WKG4_9BACT</name>
<proteinExistence type="predicted"/>
<dbReference type="GO" id="GO:0006633">
    <property type="term" value="P:fatty acid biosynthetic process"/>
    <property type="evidence" value="ECO:0007669"/>
    <property type="project" value="InterPro"/>
</dbReference>
<dbReference type="InterPro" id="IPR013751">
    <property type="entry name" value="ACP_syn_III_N"/>
</dbReference>
<evidence type="ECO:0000256" key="1">
    <source>
        <dbReference type="ARBA" id="ARBA00022679"/>
    </source>
</evidence>
<dbReference type="KEGG" id="fuv:JR347_07265"/>
<dbReference type="GO" id="GO:0004315">
    <property type="term" value="F:3-oxoacyl-[acyl-carrier-protein] synthase activity"/>
    <property type="evidence" value="ECO:0007669"/>
    <property type="project" value="InterPro"/>
</dbReference>
<keyword evidence="6" id="KW-1185">Reference proteome</keyword>
<evidence type="ECO:0000259" key="4">
    <source>
        <dbReference type="Pfam" id="PF08545"/>
    </source>
</evidence>
<dbReference type="Pfam" id="PF08541">
    <property type="entry name" value="ACP_syn_III_C"/>
    <property type="match status" value="1"/>
</dbReference>
<dbReference type="InterPro" id="IPR016039">
    <property type="entry name" value="Thiolase-like"/>
</dbReference>
<evidence type="ECO:0000256" key="2">
    <source>
        <dbReference type="ARBA" id="ARBA00023315"/>
    </source>
</evidence>
<gene>
    <name evidence="5" type="ORF">JR347_07265</name>
</gene>
<dbReference type="AlphaFoldDB" id="A0A974WKG4"/>
<dbReference type="PANTHER" id="PTHR34069">
    <property type="entry name" value="3-OXOACYL-[ACYL-CARRIER-PROTEIN] SYNTHASE 3"/>
    <property type="match status" value="1"/>
</dbReference>
<feature type="domain" description="Beta-ketoacyl-[acyl-carrier-protein] synthase III N-terminal" evidence="4">
    <location>
        <begin position="130"/>
        <end position="202"/>
    </location>
</feature>
<dbReference type="Gene3D" id="3.40.47.10">
    <property type="match status" value="1"/>
</dbReference>
<protein>
    <submittedName>
        <fullName evidence="5">Ketoacyl-ACP synthase III</fullName>
    </submittedName>
</protein>
<dbReference type="Pfam" id="PF08545">
    <property type="entry name" value="ACP_syn_III"/>
    <property type="match status" value="1"/>
</dbReference>
<dbReference type="EMBL" id="CP070608">
    <property type="protein sequence ID" value="QSE98872.1"/>
    <property type="molecule type" value="Genomic_DNA"/>
</dbReference>
<organism evidence="5 6">
    <name type="scientific">Fulvivirga lutea</name>
    <dbReference type="NCBI Taxonomy" id="2810512"/>
    <lineage>
        <taxon>Bacteria</taxon>
        <taxon>Pseudomonadati</taxon>
        <taxon>Bacteroidota</taxon>
        <taxon>Cytophagia</taxon>
        <taxon>Cytophagales</taxon>
        <taxon>Fulvivirgaceae</taxon>
        <taxon>Fulvivirga</taxon>
    </lineage>
</organism>
<evidence type="ECO:0000313" key="5">
    <source>
        <dbReference type="EMBL" id="QSE98872.1"/>
    </source>
</evidence>
<accession>A0A974WKG4</accession>
<keyword evidence="1" id="KW-0808">Transferase</keyword>
<keyword evidence="2" id="KW-0012">Acyltransferase</keyword>
<evidence type="ECO:0000313" key="6">
    <source>
        <dbReference type="Proteomes" id="UP000662783"/>
    </source>
</evidence>
<reference evidence="5" key="1">
    <citation type="submission" date="2021-02" db="EMBL/GenBank/DDBJ databases">
        <title>Fulvivirga sp. S481 isolated from sea water.</title>
        <authorList>
            <person name="Bae S.S."/>
            <person name="Baek K."/>
        </authorList>
    </citation>
    <scope>NUCLEOTIDE SEQUENCE</scope>
    <source>
        <strain evidence="5">S481</strain>
    </source>
</reference>